<sequence length="872" mass="98340">TDESTQFIRNTIDLHNKSNTAQTVEIHIDAPSGFPSISTAQYQLELKAGDSAKIPFTLSKLRNAEAGQSLCRIIVNNQGSYMQRDFVIVNKEIKYIKVVPMNNTFTIDDNTKSIPLALKLKNLGNKSNTFSILINDPFFAIDKTWTITLQPLQDTLFRFDYVFTKYVMKEIDNRRIAVSVTNGENAIPYFFYISKVQSNNYQHATPYEAIPLSVETGAFVFGNTINAYWGANTQFALNKNTDLDLIYRSKTFGIGGVQYDYFLASLRYKKMTMSVGQMSDIKEFLATGLGASVTYAKSDSQNITVTGISDKMSSYQTSLSKEIAVNANYRLFNKNFNSYAVTIDNLSLNKKSNIWINNARILDKQDLQLNATLGVGNSSDSITSMNTFGYRYGYQFMIKQPNWSLRSNALVNTNDLPGIYQGWRSFNDYLNYSISKSLMLEAYYSQNYTRQTVASDSLYRYNEMLYNQTSFGVSGYLTVQRSVFRLGIGREKSFGTFSNILTPEYYTFNYGANFPISDWGKVNITGSYNYLPATNSEFKSTKFATVFGGITSKYVGINGFYMVRPLFDSSQNGPDAAYLTTSYQITPFVNIKLWRDKLNCRVQYGYYGLKTKDATSSTTNLLMGFITYNNPKKGIEFSINGSYYIKSTFYIPNTVSFTLRKTIGVPIITKRKYYDMNITLYEDLNGNGKYDEGLDSFPHKQSLLVNNIHIKTNEQGNAQYKNVSPGKYKIDFTNMDNSAGLVPVNGFVQEIAIQKNPPKIYIPLNKGRRIAGNIKLVLDDKSSGKFDIGSLKITATDSAGVSFTTYSDAQGIFTFSLPAGNYKVSLNPDAFDENFRSSSMAVEIDLLNHENQNVAFTIKQKPRKVNKVKAEL</sequence>
<accession>A0A2W5HA89</accession>
<dbReference type="AlphaFoldDB" id="A0A2W5HA89"/>
<feature type="non-terminal residue" evidence="1">
    <location>
        <position position="1"/>
    </location>
</feature>
<comment type="caution">
    <text evidence="1">The sequence shown here is derived from an EMBL/GenBank/DDBJ whole genome shotgun (WGS) entry which is preliminary data.</text>
</comment>
<dbReference type="EMBL" id="QFOI01000059">
    <property type="protein sequence ID" value="PZP50649.1"/>
    <property type="molecule type" value="Genomic_DNA"/>
</dbReference>
<reference evidence="1 2" key="1">
    <citation type="submission" date="2017-11" db="EMBL/GenBank/DDBJ databases">
        <title>Infants hospitalized years apart are colonized by the same room-sourced microbial strains.</title>
        <authorList>
            <person name="Brooks B."/>
            <person name="Olm M.R."/>
            <person name="Firek B.A."/>
            <person name="Baker R."/>
            <person name="Thomas B.C."/>
            <person name="Morowitz M.J."/>
            <person name="Banfield J.F."/>
        </authorList>
    </citation>
    <scope>NUCLEOTIDE SEQUENCE [LARGE SCALE GENOMIC DNA]</scope>
    <source>
        <strain evidence="1">S2_009_000_R2_76</strain>
    </source>
</reference>
<dbReference type="Proteomes" id="UP000249645">
    <property type="component" value="Unassembled WGS sequence"/>
</dbReference>
<evidence type="ECO:0000313" key="2">
    <source>
        <dbReference type="Proteomes" id="UP000249645"/>
    </source>
</evidence>
<proteinExistence type="predicted"/>
<gene>
    <name evidence="1" type="ORF">DI598_05125</name>
</gene>
<evidence type="ECO:0000313" key="1">
    <source>
        <dbReference type="EMBL" id="PZP50649.1"/>
    </source>
</evidence>
<organism evidence="1 2">
    <name type="scientific">Pseudopedobacter saltans</name>
    <dbReference type="NCBI Taxonomy" id="151895"/>
    <lineage>
        <taxon>Bacteria</taxon>
        <taxon>Pseudomonadati</taxon>
        <taxon>Bacteroidota</taxon>
        <taxon>Sphingobacteriia</taxon>
        <taxon>Sphingobacteriales</taxon>
        <taxon>Sphingobacteriaceae</taxon>
        <taxon>Pseudopedobacter</taxon>
    </lineage>
</organism>
<dbReference type="SUPFAM" id="SSF117074">
    <property type="entry name" value="Hypothetical protein PA1324"/>
    <property type="match status" value="1"/>
</dbReference>
<name>A0A2W5HA89_9SPHI</name>
<evidence type="ECO:0008006" key="3">
    <source>
        <dbReference type="Google" id="ProtNLM"/>
    </source>
</evidence>
<protein>
    <recommendedName>
        <fullName evidence="3">SD-repeat containing protein B domain-containing protein</fullName>
    </recommendedName>
</protein>